<dbReference type="InterPro" id="IPR045677">
    <property type="entry name" value="DUF6197"/>
</dbReference>
<organism evidence="1 2">
    <name type="scientific">Rugosimonospora africana</name>
    <dbReference type="NCBI Taxonomy" id="556532"/>
    <lineage>
        <taxon>Bacteria</taxon>
        <taxon>Bacillati</taxon>
        <taxon>Actinomycetota</taxon>
        <taxon>Actinomycetes</taxon>
        <taxon>Micromonosporales</taxon>
        <taxon>Micromonosporaceae</taxon>
        <taxon>Rugosimonospora</taxon>
    </lineage>
</organism>
<keyword evidence="2" id="KW-1185">Reference proteome</keyword>
<evidence type="ECO:0000313" key="1">
    <source>
        <dbReference type="EMBL" id="GIH14708.1"/>
    </source>
</evidence>
<dbReference type="RefSeq" id="WP_203918345.1">
    <property type="nucleotide sequence ID" value="NZ_BONZ01000027.1"/>
</dbReference>
<gene>
    <name evidence="1" type="ORF">Raf01_28800</name>
</gene>
<dbReference type="Proteomes" id="UP000642748">
    <property type="component" value="Unassembled WGS sequence"/>
</dbReference>
<protein>
    <submittedName>
        <fullName evidence="1">Uncharacterized protein</fullName>
    </submittedName>
</protein>
<comment type="caution">
    <text evidence="1">The sequence shown here is derived from an EMBL/GenBank/DDBJ whole genome shotgun (WGS) entry which is preliminary data.</text>
</comment>
<dbReference type="AlphaFoldDB" id="A0A8J3QSA5"/>
<reference evidence="1" key="1">
    <citation type="submission" date="2021-01" db="EMBL/GenBank/DDBJ databases">
        <title>Whole genome shotgun sequence of Rugosimonospora africana NBRC 104875.</title>
        <authorList>
            <person name="Komaki H."/>
            <person name="Tamura T."/>
        </authorList>
    </citation>
    <scope>NUCLEOTIDE SEQUENCE</scope>
    <source>
        <strain evidence="1">NBRC 104875</strain>
    </source>
</reference>
<dbReference type="EMBL" id="BONZ01000027">
    <property type="protein sequence ID" value="GIH14708.1"/>
    <property type="molecule type" value="Genomic_DNA"/>
</dbReference>
<sequence>MHRTQKPVGLAIAEPTPADILRRAARLLGLYGRTWGRETAQQDGSIPAAAVVDGLRAATVALTEPHSTVAVAYDRVVRQLANTMWRSGLIAECDYYGSWCLTSNQILINWLTRSIHSVDQVVDLFTAAAAEADNAGGVR</sequence>
<evidence type="ECO:0000313" key="2">
    <source>
        <dbReference type="Proteomes" id="UP000642748"/>
    </source>
</evidence>
<name>A0A8J3QSA5_9ACTN</name>
<proteinExistence type="predicted"/>
<dbReference type="Pfam" id="PF19698">
    <property type="entry name" value="DUF6197"/>
    <property type="match status" value="1"/>
</dbReference>
<accession>A0A8J3QSA5</accession>